<evidence type="ECO:0000313" key="2">
    <source>
        <dbReference type="Proteomes" id="UP000095281"/>
    </source>
</evidence>
<name>A0A1I8BQB2_MELHA</name>
<evidence type="ECO:0000256" key="1">
    <source>
        <dbReference type="SAM" id="MobiDB-lite"/>
    </source>
</evidence>
<feature type="compositionally biased region" description="Basic and acidic residues" evidence="1">
    <location>
        <begin position="1"/>
        <end position="11"/>
    </location>
</feature>
<feature type="compositionally biased region" description="Polar residues" evidence="1">
    <location>
        <begin position="33"/>
        <end position="50"/>
    </location>
</feature>
<proteinExistence type="predicted"/>
<organism evidence="2 3">
    <name type="scientific">Meloidogyne hapla</name>
    <name type="common">Root-knot nematode worm</name>
    <dbReference type="NCBI Taxonomy" id="6305"/>
    <lineage>
        <taxon>Eukaryota</taxon>
        <taxon>Metazoa</taxon>
        <taxon>Ecdysozoa</taxon>
        <taxon>Nematoda</taxon>
        <taxon>Chromadorea</taxon>
        <taxon>Rhabditida</taxon>
        <taxon>Tylenchina</taxon>
        <taxon>Tylenchomorpha</taxon>
        <taxon>Tylenchoidea</taxon>
        <taxon>Meloidogynidae</taxon>
        <taxon>Meloidogyninae</taxon>
        <taxon>Meloidogyne</taxon>
    </lineage>
</organism>
<dbReference type="WBParaSite" id="MhA1_Contig417.frz3.gene3">
    <property type="protein sequence ID" value="MhA1_Contig417.frz3.gene3"/>
    <property type="gene ID" value="MhA1_Contig417.frz3.gene3"/>
</dbReference>
<reference evidence="3" key="1">
    <citation type="submission" date="2016-11" db="UniProtKB">
        <authorList>
            <consortium name="WormBaseParasite"/>
        </authorList>
    </citation>
    <scope>IDENTIFICATION</scope>
</reference>
<dbReference type="Proteomes" id="UP000095281">
    <property type="component" value="Unplaced"/>
</dbReference>
<sequence length="82" mass="9337">MYKQYQLKDRLTSNNHLSPRLYISNHKSKRNSLTKTLSNSASSYESQHSANEQKHSIDYEDDEDTSSSVTLRNEAGGYLGPL</sequence>
<accession>A0A1I8BQB2</accession>
<feature type="region of interest" description="Disordered" evidence="1">
    <location>
        <begin position="1"/>
        <end position="82"/>
    </location>
</feature>
<keyword evidence="2" id="KW-1185">Reference proteome</keyword>
<dbReference type="AlphaFoldDB" id="A0A1I8BQB2"/>
<protein>
    <submittedName>
        <fullName evidence="3">Uncharacterized protein</fullName>
    </submittedName>
</protein>
<evidence type="ECO:0000313" key="3">
    <source>
        <dbReference type="WBParaSite" id="MhA1_Contig417.frz3.gene3"/>
    </source>
</evidence>